<feature type="transmembrane region" description="Helical" evidence="9">
    <location>
        <begin position="372"/>
        <end position="393"/>
    </location>
</feature>
<sequence length="398" mass="45567">MKTSVQQSSMSSSVLNLLNSIIGVGVMTLPYSLAIDGYVLGIILFIFCAWISHIAFKYIAIAAEYTQEFHYKQISEKLFNHRAWGIVVPIIMMLYVSGSLTSYSIAIMDNMFWWADKSDPNNDTYKTILCVVIMYLIVWPLSSLRNLDFMKFNSYLCIVCAFIICFVVIFYFSKYKEPRPDPVPFNFNFDILSTFPLFTVSMCGHFGTPYIYKELKNRSIKRMDRVIQLSGIVLFVLYIPMILCGYFTFTTNVHSDLLKTIAEHSKNEWYLMLANISMIIMIIVHFPITCFGFRAAVESLAFKKQRTPTWALWLITFIVVTIMMLISLFVKDVADVLDVTSSIAGSFVIIIIPASFQIVIAKKEKLGWQKVVLPWIMVAYGLVQLVGGISSTIQRWLK</sequence>
<evidence type="ECO:0000259" key="10">
    <source>
        <dbReference type="Pfam" id="PF01490"/>
    </source>
</evidence>
<feature type="transmembrane region" description="Helical" evidence="9">
    <location>
        <begin position="232"/>
        <end position="249"/>
    </location>
</feature>
<dbReference type="EMBL" id="GDID01004537">
    <property type="protein sequence ID" value="JAP92069.1"/>
    <property type="molecule type" value="Transcribed_RNA"/>
</dbReference>
<feature type="transmembrane region" description="Helical" evidence="9">
    <location>
        <begin position="83"/>
        <end position="105"/>
    </location>
</feature>
<evidence type="ECO:0000256" key="4">
    <source>
        <dbReference type="ARBA" id="ARBA00022554"/>
    </source>
</evidence>
<evidence type="ECO:0000256" key="1">
    <source>
        <dbReference type="ARBA" id="ARBA00004128"/>
    </source>
</evidence>
<accession>A0A146K9G1</accession>
<evidence type="ECO:0000256" key="9">
    <source>
        <dbReference type="SAM" id="Phobius"/>
    </source>
</evidence>
<feature type="transmembrane region" description="Helical" evidence="9">
    <location>
        <begin position="12"/>
        <end position="32"/>
    </location>
</feature>
<feature type="transmembrane region" description="Helical" evidence="9">
    <location>
        <begin position="192"/>
        <end position="212"/>
    </location>
</feature>
<comment type="subcellular location">
    <subcellularLocation>
        <location evidence="1">Vacuole membrane</location>
        <topology evidence="1">Multi-pass membrane protein</topology>
    </subcellularLocation>
</comment>
<feature type="transmembrane region" description="Helical" evidence="9">
    <location>
        <begin position="154"/>
        <end position="172"/>
    </location>
</feature>
<feature type="transmembrane region" description="Helical" evidence="9">
    <location>
        <begin position="342"/>
        <end position="360"/>
    </location>
</feature>
<feature type="transmembrane region" description="Helical" evidence="9">
    <location>
        <begin position="269"/>
        <end position="297"/>
    </location>
</feature>
<feature type="transmembrane region" description="Helical" evidence="9">
    <location>
        <begin position="125"/>
        <end position="142"/>
    </location>
</feature>
<name>A0A146K9G1_9EUKA</name>
<dbReference type="GO" id="GO:0005313">
    <property type="term" value="F:L-glutamate transmembrane transporter activity"/>
    <property type="evidence" value="ECO:0007669"/>
    <property type="project" value="TreeGrafter"/>
</dbReference>
<dbReference type="GO" id="GO:0005302">
    <property type="term" value="F:L-tyrosine transmembrane transporter activity"/>
    <property type="evidence" value="ECO:0007669"/>
    <property type="project" value="TreeGrafter"/>
</dbReference>
<evidence type="ECO:0000256" key="3">
    <source>
        <dbReference type="ARBA" id="ARBA00022448"/>
    </source>
</evidence>
<dbReference type="AlphaFoldDB" id="A0A146K9G1"/>
<organism evidence="11">
    <name type="scientific">Trepomonas sp. PC1</name>
    <dbReference type="NCBI Taxonomy" id="1076344"/>
    <lineage>
        <taxon>Eukaryota</taxon>
        <taxon>Metamonada</taxon>
        <taxon>Diplomonadida</taxon>
        <taxon>Hexamitidae</taxon>
        <taxon>Hexamitinae</taxon>
        <taxon>Trepomonas</taxon>
    </lineage>
</organism>
<evidence type="ECO:0000256" key="8">
    <source>
        <dbReference type="ARBA" id="ARBA00023136"/>
    </source>
</evidence>
<evidence type="ECO:0000256" key="5">
    <source>
        <dbReference type="ARBA" id="ARBA00022692"/>
    </source>
</evidence>
<dbReference type="GO" id="GO:0061459">
    <property type="term" value="F:L-arginine transmembrane transporter activity"/>
    <property type="evidence" value="ECO:0007669"/>
    <property type="project" value="TreeGrafter"/>
</dbReference>
<feature type="transmembrane region" description="Helical" evidence="9">
    <location>
        <begin position="38"/>
        <end position="62"/>
    </location>
</feature>
<dbReference type="InterPro" id="IPR013057">
    <property type="entry name" value="AA_transpt_TM"/>
</dbReference>
<feature type="transmembrane region" description="Helical" evidence="9">
    <location>
        <begin position="309"/>
        <end position="330"/>
    </location>
</feature>
<reference evidence="11" key="1">
    <citation type="submission" date="2015-07" db="EMBL/GenBank/DDBJ databases">
        <title>Adaptation to a free-living lifestyle via gene acquisitions in the diplomonad Trepomonas sp. PC1.</title>
        <authorList>
            <person name="Xu F."/>
            <person name="Jerlstrom-Hultqvist J."/>
            <person name="Kolisko M."/>
            <person name="Simpson A.G.B."/>
            <person name="Roger A.J."/>
            <person name="Svard S.G."/>
            <person name="Andersson J.O."/>
        </authorList>
    </citation>
    <scope>NUCLEOTIDE SEQUENCE</scope>
    <source>
        <strain evidence="11">PC1</strain>
    </source>
</reference>
<keyword evidence="8 9" id="KW-0472">Membrane</keyword>
<keyword evidence="6" id="KW-0029">Amino-acid transport</keyword>
<dbReference type="PANTHER" id="PTHR22950">
    <property type="entry name" value="AMINO ACID TRANSPORTER"/>
    <property type="match status" value="1"/>
</dbReference>
<evidence type="ECO:0000256" key="6">
    <source>
        <dbReference type="ARBA" id="ARBA00022970"/>
    </source>
</evidence>
<gene>
    <name evidence="11" type="ORF">TPC1_16104</name>
</gene>
<evidence type="ECO:0000313" key="11">
    <source>
        <dbReference type="EMBL" id="JAP92069.1"/>
    </source>
</evidence>
<dbReference type="Pfam" id="PF01490">
    <property type="entry name" value="Aa_trans"/>
    <property type="match status" value="1"/>
</dbReference>
<proteinExistence type="inferred from homology"/>
<dbReference type="GO" id="GO:0005290">
    <property type="term" value="F:L-histidine transmembrane transporter activity"/>
    <property type="evidence" value="ECO:0007669"/>
    <property type="project" value="TreeGrafter"/>
</dbReference>
<keyword evidence="5 9" id="KW-0812">Transmembrane</keyword>
<evidence type="ECO:0000256" key="2">
    <source>
        <dbReference type="ARBA" id="ARBA00008066"/>
    </source>
</evidence>
<feature type="domain" description="Amino acid transporter transmembrane" evidence="10">
    <location>
        <begin position="7"/>
        <end position="393"/>
    </location>
</feature>
<keyword evidence="3" id="KW-0813">Transport</keyword>
<evidence type="ECO:0000256" key="7">
    <source>
        <dbReference type="ARBA" id="ARBA00022989"/>
    </source>
</evidence>
<keyword evidence="4" id="KW-0926">Vacuole</keyword>
<comment type="similarity">
    <text evidence="2">Belongs to the amino acid/polyamine transporter 2 family.</text>
</comment>
<dbReference type="PANTHER" id="PTHR22950:SF678">
    <property type="entry name" value="VACUOLAR AMINO ACID TRANSPORTER 5-RELATED"/>
    <property type="match status" value="1"/>
</dbReference>
<dbReference type="GO" id="GO:0015194">
    <property type="term" value="F:L-serine transmembrane transporter activity"/>
    <property type="evidence" value="ECO:0007669"/>
    <property type="project" value="TreeGrafter"/>
</dbReference>
<dbReference type="GO" id="GO:0005774">
    <property type="term" value="C:vacuolar membrane"/>
    <property type="evidence" value="ECO:0007669"/>
    <property type="project" value="UniProtKB-SubCell"/>
</dbReference>
<keyword evidence="7 9" id="KW-1133">Transmembrane helix</keyword>
<dbReference type="GO" id="GO:0015189">
    <property type="term" value="F:L-lysine transmembrane transporter activity"/>
    <property type="evidence" value="ECO:0007669"/>
    <property type="project" value="TreeGrafter"/>
</dbReference>
<protein>
    <submittedName>
        <fullName evidence="11">Amino acid transporter family protein</fullName>
    </submittedName>
</protein>